<dbReference type="AlphaFoldDB" id="A0A645DZ24"/>
<dbReference type="EMBL" id="VSSQ01041036">
    <property type="protein sequence ID" value="MPM94388.1"/>
    <property type="molecule type" value="Genomic_DNA"/>
</dbReference>
<gene>
    <name evidence="1" type="ORF">SDC9_141534</name>
</gene>
<sequence>MPIRRHHARSALATISQQVGSPAKHLPLQLARGKSLFAKHDQRIMRIDGQASVSRHTLPIGLQIGAHARRAEDAQWIHRHQTTEDPQHQHGAKGQPGDMVPAHLELAVWRLCARLVAASEPPAPYAHQCTRKCRDGTQCRQADDQPAPYRVPRTVAKHVEPVQPCAHVVPVTLMARRMHHHFTRSGRDIQQVGSGIVHLHLDERSMRIKP</sequence>
<comment type="caution">
    <text evidence="1">The sequence shown here is derived from an EMBL/GenBank/DDBJ whole genome shotgun (WGS) entry which is preliminary data.</text>
</comment>
<protein>
    <submittedName>
        <fullName evidence="1">Uncharacterized protein</fullName>
    </submittedName>
</protein>
<evidence type="ECO:0000313" key="1">
    <source>
        <dbReference type="EMBL" id="MPM94388.1"/>
    </source>
</evidence>
<proteinExistence type="predicted"/>
<reference evidence="1" key="1">
    <citation type="submission" date="2019-08" db="EMBL/GenBank/DDBJ databases">
        <authorList>
            <person name="Kucharzyk K."/>
            <person name="Murdoch R.W."/>
            <person name="Higgins S."/>
            <person name="Loffler F."/>
        </authorList>
    </citation>
    <scope>NUCLEOTIDE SEQUENCE</scope>
</reference>
<name>A0A645DZ24_9ZZZZ</name>
<organism evidence="1">
    <name type="scientific">bioreactor metagenome</name>
    <dbReference type="NCBI Taxonomy" id="1076179"/>
    <lineage>
        <taxon>unclassified sequences</taxon>
        <taxon>metagenomes</taxon>
        <taxon>ecological metagenomes</taxon>
    </lineage>
</organism>
<accession>A0A645DZ24</accession>